<proteinExistence type="predicted"/>
<name>A0A382TV28_9ZZZZ</name>
<dbReference type="AlphaFoldDB" id="A0A382TV28"/>
<gene>
    <name evidence="1" type="ORF">METZ01_LOCUS378770</name>
</gene>
<feature type="non-terminal residue" evidence="1">
    <location>
        <position position="28"/>
    </location>
</feature>
<sequence>MYIPHPSFKIPGLSHIHPTQRWVVFGLS</sequence>
<reference evidence="1" key="1">
    <citation type="submission" date="2018-05" db="EMBL/GenBank/DDBJ databases">
        <authorList>
            <person name="Lanie J.A."/>
            <person name="Ng W.-L."/>
            <person name="Kazmierczak K.M."/>
            <person name="Andrzejewski T.M."/>
            <person name="Davidsen T.M."/>
            <person name="Wayne K.J."/>
            <person name="Tettelin H."/>
            <person name="Glass J.I."/>
            <person name="Rusch D."/>
            <person name="Podicherti R."/>
            <person name="Tsui H.-C.T."/>
            <person name="Winkler M.E."/>
        </authorList>
    </citation>
    <scope>NUCLEOTIDE SEQUENCE</scope>
</reference>
<dbReference type="EMBL" id="UINC01139395">
    <property type="protein sequence ID" value="SVD25916.1"/>
    <property type="molecule type" value="Genomic_DNA"/>
</dbReference>
<organism evidence="1">
    <name type="scientific">marine metagenome</name>
    <dbReference type="NCBI Taxonomy" id="408172"/>
    <lineage>
        <taxon>unclassified sequences</taxon>
        <taxon>metagenomes</taxon>
        <taxon>ecological metagenomes</taxon>
    </lineage>
</organism>
<accession>A0A382TV28</accession>
<evidence type="ECO:0000313" key="1">
    <source>
        <dbReference type="EMBL" id="SVD25916.1"/>
    </source>
</evidence>
<protein>
    <submittedName>
        <fullName evidence="1">Uncharacterized protein</fullName>
    </submittedName>
</protein>